<dbReference type="GO" id="GO:0106435">
    <property type="term" value="F:carboxylesterase activity"/>
    <property type="evidence" value="ECO:0007669"/>
    <property type="project" value="UniProtKB-EC"/>
</dbReference>
<dbReference type="RefSeq" id="WP_043100014.1">
    <property type="nucleotide sequence ID" value="NZ_JACHET010000001.1"/>
</dbReference>
<dbReference type="AlphaFoldDB" id="A0A099CVP4"/>
<feature type="active site" description="Nucleophile" evidence="1">
    <location>
        <position position="90"/>
    </location>
</feature>
<organism evidence="3 5">
    <name type="scientific">Oleiagrimonas soli</name>
    <dbReference type="NCBI Taxonomy" id="1543381"/>
    <lineage>
        <taxon>Bacteria</taxon>
        <taxon>Pseudomonadati</taxon>
        <taxon>Pseudomonadota</taxon>
        <taxon>Gammaproteobacteria</taxon>
        <taxon>Lysobacterales</taxon>
        <taxon>Rhodanobacteraceae</taxon>
        <taxon>Oleiagrimonas</taxon>
    </lineage>
</organism>
<sequence length="280" mass="30479">MIEKVDFQFEGGPHGVLLIHGLTGTPAEMRLLGKGLHRAGFTVHGMQLAGHCGDDNDLLATDWKDWYASVQAAADALEQRCSRVFVAGLSMGALLALLLAADRPNRVHGVGVLGATFRYDGWSIPRLGRLSFLLPLLKRLGIGRHRSFMEQPPYGLRDERIRATVSAAMLGGDSAAAGLPGNPWHALADMYTLAARTRRRLPDVVAPCFIAHATEDDVASLKSNARLVERRVSGPVEMLPLDDSYHMITIDRQRRLLHARLGAFFARHAGSEPLPLASVA</sequence>
<dbReference type="InterPro" id="IPR051044">
    <property type="entry name" value="MAG_DAG_Lipase"/>
</dbReference>
<dbReference type="EC" id="3.1.1.1" evidence="4"/>
<comment type="caution">
    <text evidence="3">The sequence shown here is derived from an EMBL/GenBank/DDBJ whole genome shotgun (WGS) entry which is preliminary data.</text>
</comment>
<evidence type="ECO:0000313" key="4">
    <source>
        <dbReference type="EMBL" id="MBB6183929.1"/>
    </source>
</evidence>
<protein>
    <submittedName>
        <fullName evidence="3">Alpha/beta hydrolase</fullName>
    </submittedName>
    <submittedName>
        <fullName evidence="4">Carboxylesterase</fullName>
        <ecNumber evidence="4">3.1.1.1</ecNumber>
    </submittedName>
</protein>
<keyword evidence="3" id="KW-0378">Hydrolase</keyword>
<evidence type="ECO:0000313" key="6">
    <source>
        <dbReference type="Proteomes" id="UP000560000"/>
    </source>
</evidence>
<dbReference type="InterPro" id="IPR022742">
    <property type="entry name" value="Hydrolase_4"/>
</dbReference>
<dbReference type="Proteomes" id="UP000560000">
    <property type="component" value="Unassembled WGS sequence"/>
</dbReference>
<dbReference type="Pfam" id="PF12146">
    <property type="entry name" value="Hydrolase_4"/>
    <property type="match status" value="1"/>
</dbReference>
<gene>
    <name evidence="4" type="ORF">HNQ86_001274</name>
    <name evidence="3" type="ORF">LF63_0104795</name>
</gene>
<evidence type="ECO:0000313" key="3">
    <source>
        <dbReference type="EMBL" id="KGI77756.1"/>
    </source>
</evidence>
<reference evidence="4 6" key="2">
    <citation type="submission" date="2020-08" db="EMBL/GenBank/DDBJ databases">
        <title>Genomic Encyclopedia of Type Strains, Phase IV (KMG-IV): sequencing the most valuable type-strain genomes for metagenomic binning, comparative biology and taxonomic classification.</title>
        <authorList>
            <person name="Goeker M."/>
        </authorList>
    </citation>
    <scope>NUCLEOTIDE SEQUENCE [LARGE SCALE GENOMIC DNA]</scope>
    <source>
        <strain evidence="4 6">DSM 107085</strain>
    </source>
</reference>
<name>A0A099CVP4_9GAMM</name>
<dbReference type="EMBL" id="JROI01000010">
    <property type="protein sequence ID" value="KGI77756.1"/>
    <property type="molecule type" value="Genomic_DNA"/>
</dbReference>
<evidence type="ECO:0000259" key="2">
    <source>
        <dbReference type="Pfam" id="PF12146"/>
    </source>
</evidence>
<dbReference type="Gene3D" id="3.40.50.1820">
    <property type="entry name" value="alpha/beta hydrolase"/>
    <property type="match status" value="1"/>
</dbReference>
<dbReference type="Proteomes" id="UP000029708">
    <property type="component" value="Unassembled WGS sequence"/>
</dbReference>
<accession>A0A099CVP4</accession>
<dbReference type="OrthoDB" id="8476759at2"/>
<evidence type="ECO:0000313" key="5">
    <source>
        <dbReference type="Proteomes" id="UP000029708"/>
    </source>
</evidence>
<evidence type="ECO:0000256" key="1">
    <source>
        <dbReference type="PIRSR" id="PIRSR017388-1"/>
    </source>
</evidence>
<feature type="domain" description="Serine aminopeptidase S33" evidence="2">
    <location>
        <begin position="16"/>
        <end position="252"/>
    </location>
</feature>
<dbReference type="InterPro" id="IPR012354">
    <property type="entry name" value="Esterase_lipase"/>
</dbReference>
<dbReference type="SUPFAM" id="SSF53474">
    <property type="entry name" value="alpha/beta-Hydrolases"/>
    <property type="match status" value="1"/>
</dbReference>
<feature type="active site" description="Charge relay system" evidence="1">
    <location>
        <position position="246"/>
    </location>
</feature>
<dbReference type="EMBL" id="JACHET010000001">
    <property type="protein sequence ID" value="MBB6183929.1"/>
    <property type="molecule type" value="Genomic_DNA"/>
</dbReference>
<feature type="active site" description="Charge relay system" evidence="1">
    <location>
        <position position="216"/>
    </location>
</feature>
<keyword evidence="5" id="KW-1185">Reference proteome</keyword>
<reference evidence="3 5" key="1">
    <citation type="submission" date="2014-09" db="EMBL/GenBank/DDBJ databases">
        <title>Xanthomonadaceae 3.5X direct submission.</title>
        <authorList>
            <person name="Fang T."/>
            <person name="Wang H."/>
        </authorList>
    </citation>
    <scope>NUCLEOTIDE SEQUENCE [LARGE SCALE GENOMIC DNA]</scope>
    <source>
        <strain evidence="3 5">3.5X</strain>
    </source>
</reference>
<dbReference type="PANTHER" id="PTHR11614">
    <property type="entry name" value="PHOSPHOLIPASE-RELATED"/>
    <property type="match status" value="1"/>
</dbReference>
<dbReference type="InterPro" id="IPR029058">
    <property type="entry name" value="AB_hydrolase_fold"/>
</dbReference>
<dbReference type="PIRSF" id="PIRSF017388">
    <property type="entry name" value="Esterase_lipase"/>
    <property type="match status" value="1"/>
</dbReference>
<proteinExistence type="predicted"/>
<dbReference type="STRING" id="1543381.LF63_0104795"/>
<dbReference type="HOGENOM" id="CLU_076594_1_0_6"/>